<comment type="subcellular location">
    <subcellularLocation>
        <location evidence="2 9">Nucleus</location>
    </subcellularLocation>
</comment>
<keyword evidence="7 9" id="KW-0508">mRNA splicing</keyword>
<dbReference type="PANTHER" id="PTHR13264:SF5">
    <property type="entry name" value="PRE-MRNA-SPLICING FACTOR SYF2"/>
    <property type="match status" value="1"/>
</dbReference>
<evidence type="ECO:0000256" key="2">
    <source>
        <dbReference type="ARBA" id="ARBA00004123"/>
    </source>
</evidence>
<sequence>MPPRKRVTRASKKAEAAAEEPASDPMPTQPEVEETAEEEPAPKPKATRASKRGAVKAKTPEPEPEPEPEAEPEAEPEVTQPEPESMEVEPTEEKAGEPVEEVVEKAVEEPAKKPAEESKAPEPEPEEAPATPEPPKQTTVAVHPPPAAPAAATSSAADRMARFKALQARAKSSSDQNLKAAAAETQRLSTDASQLTALRRKVAVTSHKILKAEVEDAGGDFERKRAWDWTAEESERWDKRMKKRAAHRDNAAFQDYTQEAGKVYKKQIRNAASLAAPDLDQYARDKLAAVEKAAAAGTLEIVETADGELIAIDKDGSFFSTAESTSFADNRPSKEAIDRLVNDQKKADEAALRKRRERLAKNGEDADVTYINEKNKHFNQKLARFYDKYTTEIRESFERGTMI</sequence>
<evidence type="ECO:0000256" key="6">
    <source>
        <dbReference type="ARBA" id="ARBA00022728"/>
    </source>
</evidence>
<evidence type="ECO:0000256" key="1">
    <source>
        <dbReference type="ARBA" id="ARBA00003777"/>
    </source>
</evidence>
<reference evidence="11 12" key="1">
    <citation type="journal article" date="2024" name="IMA Fungus">
        <title>IMA Genome - F19 : A genome assembly and annotation guide to empower mycologists, including annotated draft genome sequences of Ceratocystis pirilliformis, Diaporthe australafricana, Fusarium ophioides, Paecilomyces lecythidis, and Sporothrix stenoceras.</title>
        <authorList>
            <person name="Aylward J."/>
            <person name="Wilson A.M."/>
            <person name="Visagie C.M."/>
            <person name="Spraker J."/>
            <person name="Barnes I."/>
            <person name="Buitendag C."/>
            <person name="Ceriani C."/>
            <person name="Del Mar Angel L."/>
            <person name="du Plessis D."/>
            <person name="Fuchs T."/>
            <person name="Gasser K."/>
            <person name="Kramer D."/>
            <person name="Li W."/>
            <person name="Munsamy K."/>
            <person name="Piso A."/>
            <person name="Price J.L."/>
            <person name="Sonnekus B."/>
            <person name="Thomas C."/>
            <person name="van der Nest A."/>
            <person name="van Dijk A."/>
            <person name="van Heerden A."/>
            <person name="van Vuuren N."/>
            <person name="Yilmaz N."/>
            <person name="Duong T.A."/>
            <person name="van der Merwe N.A."/>
            <person name="Wingfield M.J."/>
            <person name="Wingfield B.D."/>
        </authorList>
    </citation>
    <scope>NUCLEOTIDE SEQUENCE [LARGE SCALE GENOMIC DNA]</scope>
    <source>
        <strain evidence="11 12">CMW 5346</strain>
    </source>
</reference>
<dbReference type="Pfam" id="PF08231">
    <property type="entry name" value="SYF2"/>
    <property type="match status" value="1"/>
</dbReference>
<evidence type="ECO:0000313" key="11">
    <source>
        <dbReference type="EMBL" id="KAL1899808.1"/>
    </source>
</evidence>
<keyword evidence="12" id="KW-1185">Reference proteome</keyword>
<comment type="function">
    <text evidence="1 9">Involved in pre-mRNA splicing.</text>
</comment>
<feature type="compositionally biased region" description="Basic and acidic residues" evidence="10">
    <location>
        <begin position="91"/>
        <end position="122"/>
    </location>
</feature>
<feature type="compositionally biased region" description="Acidic residues" evidence="10">
    <location>
        <begin position="62"/>
        <end position="76"/>
    </location>
</feature>
<feature type="region of interest" description="Disordered" evidence="10">
    <location>
        <begin position="1"/>
        <end position="192"/>
    </location>
</feature>
<name>A0ABR3ZGG1_9PEZI</name>
<keyword evidence="5 9" id="KW-0507">mRNA processing</keyword>
<proteinExistence type="inferred from homology"/>
<dbReference type="InterPro" id="IPR013260">
    <property type="entry name" value="mRNA_splic_SYF2"/>
</dbReference>
<evidence type="ECO:0000256" key="8">
    <source>
        <dbReference type="ARBA" id="ARBA00023242"/>
    </source>
</evidence>
<evidence type="ECO:0000256" key="3">
    <source>
        <dbReference type="ARBA" id="ARBA00010028"/>
    </source>
</evidence>
<gene>
    <name evidence="11" type="primary">syf2</name>
    <name evidence="11" type="ORF">Sste5346_002674</name>
</gene>
<dbReference type="PANTHER" id="PTHR13264">
    <property type="entry name" value="GCIP-INTERACTING PROTEIN P29"/>
    <property type="match status" value="1"/>
</dbReference>
<evidence type="ECO:0000313" key="12">
    <source>
        <dbReference type="Proteomes" id="UP001583186"/>
    </source>
</evidence>
<comment type="subunit">
    <text evidence="9">May be part of a spliceosome complex.</text>
</comment>
<keyword evidence="8 9" id="KW-0539">Nucleus</keyword>
<evidence type="ECO:0000256" key="5">
    <source>
        <dbReference type="ARBA" id="ARBA00022664"/>
    </source>
</evidence>
<dbReference type="EMBL" id="JAWCUI010000011">
    <property type="protein sequence ID" value="KAL1899808.1"/>
    <property type="molecule type" value="Genomic_DNA"/>
</dbReference>
<dbReference type="Proteomes" id="UP001583186">
    <property type="component" value="Unassembled WGS sequence"/>
</dbReference>
<feature type="compositionally biased region" description="Basic residues" evidence="10">
    <location>
        <begin position="45"/>
        <end position="55"/>
    </location>
</feature>
<comment type="caution">
    <text evidence="11">The sequence shown here is derived from an EMBL/GenBank/DDBJ whole genome shotgun (WGS) entry which is preliminary data.</text>
</comment>
<comment type="similarity">
    <text evidence="3 9">Belongs to the SYF2 family.</text>
</comment>
<keyword evidence="6 9" id="KW-0747">Spliceosome</keyword>
<evidence type="ECO:0000256" key="7">
    <source>
        <dbReference type="ARBA" id="ARBA00023187"/>
    </source>
</evidence>
<feature type="compositionally biased region" description="Basic residues" evidence="10">
    <location>
        <begin position="1"/>
        <end position="11"/>
    </location>
</feature>
<evidence type="ECO:0000256" key="4">
    <source>
        <dbReference type="ARBA" id="ARBA00014745"/>
    </source>
</evidence>
<accession>A0ABR3ZGG1</accession>
<evidence type="ECO:0000256" key="10">
    <source>
        <dbReference type="SAM" id="MobiDB-lite"/>
    </source>
</evidence>
<evidence type="ECO:0000256" key="9">
    <source>
        <dbReference type="RuleBase" id="RU367148"/>
    </source>
</evidence>
<organism evidence="11 12">
    <name type="scientific">Sporothrix stenoceras</name>
    <dbReference type="NCBI Taxonomy" id="5173"/>
    <lineage>
        <taxon>Eukaryota</taxon>
        <taxon>Fungi</taxon>
        <taxon>Dikarya</taxon>
        <taxon>Ascomycota</taxon>
        <taxon>Pezizomycotina</taxon>
        <taxon>Sordariomycetes</taxon>
        <taxon>Sordariomycetidae</taxon>
        <taxon>Ophiostomatales</taxon>
        <taxon>Ophiostomataceae</taxon>
        <taxon>Sporothrix</taxon>
    </lineage>
</organism>
<protein>
    <recommendedName>
        <fullName evidence="4 9">Pre-mRNA-splicing factor SYF2</fullName>
    </recommendedName>
</protein>